<proteinExistence type="predicted"/>
<reference evidence="2 3" key="1">
    <citation type="submission" date="2024-07" db="EMBL/GenBank/DDBJ databases">
        <title>Characterization of a bacterium isolated from hydrolysated instant sea cucumber by whole-genome sequencing and metabolomics.</title>
        <authorList>
            <person name="Luo X."/>
            <person name="Zhang Z."/>
            <person name="Zheng Z."/>
            <person name="Zhang W."/>
            <person name="Ming T."/>
            <person name="Jiao L."/>
            <person name="Su X."/>
            <person name="Kong F."/>
            <person name="Xu J."/>
        </authorList>
    </citation>
    <scope>NUCLEOTIDE SEQUENCE [LARGE SCALE GENOMIC DNA]</scope>
    <source>
        <strain evidence="2 3">XL-2024</strain>
    </source>
</reference>
<evidence type="ECO:0000313" key="2">
    <source>
        <dbReference type="EMBL" id="MEX3743758.1"/>
    </source>
</evidence>
<dbReference type="Proteomes" id="UP001558534">
    <property type="component" value="Unassembled WGS sequence"/>
</dbReference>
<evidence type="ECO:0000313" key="3">
    <source>
        <dbReference type="Proteomes" id="UP001558534"/>
    </source>
</evidence>
<gene>
    <name evidence="2" type="ORF">AB1300_01280</name>
</gene>
<organism evidence="2 3">
    <name type="scientific">Lysinibacillus xylanilyticus</name>
    <dbReference type="NCBI Taxonomy" id="582475"/>
    <lineage>
        <taxon>Bacteria</taxon>
        <taxon>Bacillati</taxon>
        <taxon>Bacillota</taxon>
        <taxon>Bacilli</taxon>
        <taxon>Bacillales</taxon>
        <taxon>Bacillaceae</taxon>
        <taxon>Lysinibacillus</taxon>
    </lineage>
</organism>
<comment type="caution">
    <text evidence="2">The sequence shown here is derived from an EMBL/GenBank/DDBJ whole genome shotgun (WGS) entry which is preliminary data.</text>
</comment>
<sequence>MKTIILSIVMAIILTGCNVFSSDIVKQPEGKVVLDNTSYTMVAGDYQWKEDNVEINTKSSPDIHDLADLFETLEVDKGDTLTFEIEKNPSSITVIRLNEDGTDEIVEMKDYTINMPSEEGYYIYELKTIWNKGKETFVFDVQVK</sequence>
<feature type="signal peptide" evidence="1">
    <location>
        <begin position="1"/>
        <end position="21"/>
    </location>
</feature>
<dbReference type="PROSITE" id="PS51257">
    <property type="entry name" value="PROKAR_LIPOPROTEIN"/>
    <property type="match status" value="1"/>
</dbReference>
<dbReference type="RefSeq" id="WP_368634792.1">
    <property type="nucleotide sequence ID" value="NZ_JBFRHK010000001.1"/>
</dbReference>
<feature type="chain" id="PRO_5046278587" description="Lipoprotein" evidence="1">
    <location>
        <begin position="22"/>
        <end position="144"/>
    </location>
</feature>
<dbReference type="EMBL" id="JBFRHK010000001">
    <property type="protein sequence ID" value="MEX3743758.1"/>
    <property type="molecule type" value="Genomic_DNA"/>
</dbReference>
<keyword evidence="3" id="KW-1185">Reference proteome</keyword>
<evidence type="ECO:0000256" key="1">
    <source>
        <dbReference type="SAM" id="SignalP"/>
    </source>
</evidence>
<protein>
    <recommendedName>
        <fullName evidence="4">Lipoprotein</fullName>
    </recommendedName>
</protein>
<accession>A0ABV3VS86</accession>
<name>A0ABV3VS86_9BACI</name>
<keyword evidence="1" id="KW-0732">Signal</keyword>
<evidence type="ECO:0008006" key="4">
    <source>
        <dbReference type="Google" id="ProtNLM"/>
    </source>
</evidence>